<dbReference type="PROSITE" id="PS51257">
    <property type="entry name" value="PROKAR_LIPOPROTEIN"/>
    <property type="match status" value="1"/>
</dbReference>
<feature type="domain" description="NAD-dependent epimerase/dehydratase" evidence="1">
    <location>
        <begin position="7"/>
        <end position="242"/>
    </location>
</feature>
<dbReference type="PANTHER" id="PTHR32487">
    <property type="entry name" value="3-OXO-DELTA(4,5)-STEROID 5-BETA-REDUCTASE"/>
    <property type="match status" value="1"/>
</dbReference>
<proteinExistence type="predicted"/>
<comment type="caution">
    <text evidence="2">The sequence shown here is derived from an EMBL/GenBank/DDBJ whole genome shotgun (WGS) entry which is preliminary data.</text>
</comment>
<dbReference type="EMBL" id="JABBGM010000008">
    <property type="protein sequence ID" value="NML95231.1"/>
    <property type="molecule type" value="Genomic_DNA"/>
</dbReference>
<name>A0A7Y0BRF2_9SPHN</name>
<dbReference type="Gene3D" id="3.40.50.720">
    <property type="entry name" value="NAD(P)-binding Rossmann-like Domain"/>
    <property type="match status" value="1"/>
</dbReference>
<dbReference type="Pfam" id="PF01370">
    <property type="entry name" value="Epimerase"/>
    <property type="match status" value="1"/>
</dbReference>
<evidence type="ECO:0000313" key="2">
    <source>
        <dbReference type="EMBL" id="NML95231.1"/>
    </source>
</evidence>
<dbReference type="PANTHER" id="PTHR32487:SF0">
    <property type="entry name" value="3-OXO-DELTA(4,5)-STEROID 5-BETA-REDUCTASE"/>
    <property type="match status" value="1"/>
</dbReference>
<dbReference type="InterPro" id="IPR036291">
    <property type="entry name" value="NAD(P)-bd_dom_sf"/>
</dbReference>
<keyword evidence="3" id="KW-1185">Reference proteome</keyword>
<dbReference type="Proteomes" id="UP000583556">
    <property type="component" value="Unassembled WGS sequence"/>
</dbReference>
<evidence type="ECO:0000259" key="1">
    <source>
        <dbReference type="Pfam" id="PF01370"/>
    </source>
</evidence>
<dbReference type="InterPro" id="IPR001509">
    <property type="entry name" value="Epimerase_deHydtase"/>
</dbReference>
<dbReference type="SUPFAM" id="SSF51735">
    <property type="entry name" value="NAD(P)-binding Rossmann-fold domains"/>
    <property type="match status" value="1"/>
</dbReference>
<reference evidence="2 3" key="1">
    <citation type="submission" date="2020-04" db="EMBL/GenBank/DDBJ databases">
        <title>Novosphingobium sp. TW-4 isolated from soil.</title>
        <authorList>
            <person name="Dahal R.H."/>
            <person name="Chaudhary D.K."/>
        </authorList>
    </citation>
    <scope>NUCLEOTIDE SEQUENCE [LARGE SCALE GENOMIC DNA]</scope>
    <source>
        <strain evidence="2 3">TW-4</strain>
    </source>
</reference>
<organism evidence="2 3">
    <name type="scientific">Novosphingobium olei</name>
    <dbReference type="NCBI Taxonomy" id="2728851"/>
    <lineage>
        <taxon>Bacteria</taxon>
        <taxon>Pseudomonadati</taxon>
        <taxon>Pseudomonadota</taxon>
        <taxon>Alphaproteobacteria</taxon>
        <taxon>Sphingomonadales</taxon>
        <taxon>Sphingomonadaceae</taxon>
        <taxon>Novosphingobium</taxon>
    </lineage>
</organism>
<sequence>MQQRPTVLIAGASGVIGQACVDHFGGSGEWNVLALSRRAPDSAAPHNHLAVDLTDADACAALGPKLAGVTHLVFAALYEKPGLYAGWLERDQMERNLAMLRNLMEPLLARAIGLQHVSALQGTKAYGAHIHQIAVPARESAPRDPHENFYWLQEDYLRAKRQGADWALTIWRPQIVFGEATGVAMNMIPVLGAYATICRELGMPLAYPGRPSGVSEAVDAGLVARALAWATTAPTARDETFNLTNGDVFAFANVWPAIADAVGLAPSFGQPFSLVNFLMEHRDTWARIAARESLREPDLETLVGESHHYADLLFGVHAPADAERAPVLVSTIKLRKAGFADCEDTEEMFVRLLRRMRERGITPRV</sequence>
<accession>A0A7Y0BRF2</accession>
<dbReference type="RefSeq" id="WP_169494442.1">
    <property type="nucleotide sequence ID" value="NZ_JABBGM010000008.1"/>
</dbReference>
<protein>
    <submittedName>
        <fullName evidence="2">NAD-dependent epimerase/dehydratase family protein</fullName>
    </submittedName>
</protein>
<evidence type="ECO:0000313" key="3">
    <source>
        <dbReference type="Proteomes" id="UP000583556"/>
    </source>
</evidence>
<gene>
    <name evidence="2" type="ORF">HHL27_16270</name>
</gene>
<dbReference type="AlphaFoldDB" id="A0A7Y0BRF2"/>